<dbReference type="Proteomes" id="UP000318939">
    <property type="component" value="Chromosome"/>
</dbReference>
<organism evidence="4 5">
    <name type="scientific">Rhizobium rhododendri</name>
    <dbReference type="NCBI Taxonomy" id="2506430"/>
    <lineage>
        <taxon>Bacteria</taxon>
        <taxon>Pseudomonadati</taxon>
        <taxon>Pseudomonadota</taxon>
        <taxon>Alphaproteobacteria</taxon>
        <taxon>Hyphomicrobiales</taxon>
        <taxon>Rhizobiaceae</taxon>
        <taxon>Rhizobium/Agrobacterium group</taxon>
        <taxon>Rhizobium</taxon>
    </lineage>
</organism>
<evidence type="ECO:0000256" key="1">
    <source>
        <dbReference type="ARBA" id="ARBA00007665"/>
    </source>
</evidence>
<reference evidence="4" key="2">
    <citation type="journal article" date="2023" name="MicrobiologyOpen">
        <title>Genomics of the tumorigenes clade of the family Rhizobiaceae and description of Rhizobium rhododendri sp. nov.</title>
        <authorList>
            <person name="Kuzmanovic N."/>
            <person name="diCenzo G.C."/>
            <person name="Bunk B."/>
            <person name="Sproeer C."/>
            <person name="Fruehling A."/>
            <person name="Neumann-Schaal M."/>
            <person name="Overmann J."/>
            <person name="Smalla K."/>
        </authorList>
    </citation>
    <scope>NUCLEOTIDE SEQUENCE</scope>
    <source>
        <strain evidence="4">Rho-6.2</strain>
    </source>
</reference>
<evidence type="ECO:0000259" key="2">
    <source>
        <dbReference type="Pfam" id="PF01205"/>
    </source>
</evidence>
<dbReference type="InterPro" id="IPR015269">
    <property type="entry name" value="UPF0029_Impact_C"/>
</dbReference>
<keyword evidence="5" id="KW-1185">Reference proteome</keyword>
<dbReference type="InterPro" id="IPR036956">
    <property type="entry name" value="Impact_N_sf"/>
</dbReference>
<accession>A0ABY8IN89</accession>
<sequence length="207" mass="21466">MFSLRQPTSFEQSIKKSRFLALAAAIADEDEARAKLSALADAGANHNCWAWRIGQTYRFNDDGEPGGTAGKPILQAIDGQSFDRVLVVVSRWFGGVLLGTGGLMRAYGGTAAACLRAADRVEVVPMVAAIASIGFSDLALAKARLLSIAGLSVVAEMFTEDGAVLSLSIPEGQADRAAALVADITNGRVQLDFGSVGNPDTLAGAAP</sequence>
<dbReference type="InterPro" id="IPR020568">
    <property type="entry name" value="Ribosomal_Su5_D2-typ_SF"/>
</dbReference>
<evidence type="ECO:0000259" key="3">
    <source>
        <dbReference type="Pfam" id="PF09186"/>
    </source>
</evidence>
<dbReference type="EMBL" id="CP117267">
    <property type="protein sequence ID" value="WFS24818.1"/>
    <property type="molecule type" value="Genomic_DNA"/>
</dbReference>
<name>A0ABY8IN89_9HYPH</name>
<dbReference type="PANTHER" id="PTHR16301:SF20">
    <property type="entry name" value="IMPACT FAMILY MEMBER YIGZ"/>
    <property type="match status" value="1"/>
</dbReference>
<comment type="similarity">
    <text evidence="1">Belongs to the IMPACT family.</text>
</comment>
<dbReference type="Gene3D" id="3.30.230.30">
    <property type="entry name" value="Impact, N-terminal domain"/>
    <property type="match status" value="1"/>
</dbReference>
<reference evidence="4" key="1">
    <citation type="journal article" date="2019" name="Phytopathology">
        <title>A Novel Group of Rhizobium tumorigenes-Like Agrobacteria Associated with Crown Gall Disease of Rhododendron and Blueberry.</title>
        <authorList>
            <person name="Kuzmanovic N."/>
            <person name="Behrens P."/>
            <person name="Idczak E."/>
            <person name="Wagner S."/>
            <person name="Gotz M."/>
            <person name="Sproer C."/>
            <person name="Bunk B."/>
            <person name="Overmann J."/>
            <person name="Smalla K."/>
        </authorList>
    </citation>
    <scope>NUCLEOTIDE SEQUENCE</scope>
    <source>
        <strain evidence="4">Rho-6.2</strain>
    </source>
</reference>
<dbReference type="Pfam" id="PF09186">
    <property type="entry name" value="DUF1949"/>
    <property type="match status" value="1"/>
</dbReference>
<proteinExistence type="inferred from homology"/>
<feature type="domain" description="Impact N-terminal" evidence="2">
    <location>
        <begin position="15"/>
        <end position="115"/>
    </location>
</feature>
<protein>
    <submittedName>
        <fullName evidence="4">IMPACT family protein</fullName>
    </submittedName>
</protein>
<dbReference type="InterPro" id="IPR023582">
    <property type="entry name" value="Impact"/>
</dbReference>
<dbReference type="SUPFAM" id="SSF54211">
    <property type="entry name" value="Ribosomal protein S5 domain 2-like"/>
    <property type="match status" value="1"/>
</dbReference>
<dbReference type="InterPro" id="IPR001498">
    <property type="entry name" value="Impact_N"/>
</dbReference>
<evidence type="ECO:0000313" key="5">
    <source>
        <dbReference type="Proteomes" id="UP000318939"/>
    </source>
</evidence>
<evidence type="ECO:0000313" key="4">
    <source>
        <dbReference type="EMBL" id="WFS24818.1"/>
    </source>
</evidence>
<feature type="domain" description="UPF0029" evidence="3">
    <location>
        <begin position="133"/>
        <end position="188"/>
    </location>
</feature>
<dbReference type="PANTHER" id="PTHR16301">
    <property type="entry name" value="IMPACT-RELATED"/>
    <property type="match status" value="1"/>
</dbReference>
<dbReference type="RefSeq" id="WP_142823565.1">
    <property type="nucleotide sequence ID" value="NZ_CP117267.1"/>
</dbReference>
<gene>
    <name evidence="4" type="ORF">PR018_05215</name>
</gene>
<dbReference type="Pfam" id="PF01205">
    <property type="entry name" value="Impact_N"/>
    <property type="match status" value="1"/>
</dbReference>